<dbReference type="InterPro" id="IPR036047">
    <property type="entry name" value="F-box-like_dom_sf"/>
</dbReference>
<dbReference type="EMBL" id="JAVFKD010000016">
    <property type="protein sequence ID" value="KAK5987869.1"/>
    <property type="molecule type" value="Genomic_DNA"/>
</dbReference>
<keyword evidence="3" id="KW-1185">Reference proteome</keyword>
<reference evidence="2 3" key="1">
    <citation type="submission" date="2024-01" db="EMBL/GenBank/DDBJ databases">
        <title>Complete genome of Cladobotryum mycophilum ATHUM6906.</title>
        <authorList>
            <person name="Christinaki A.C."/>
            <person name="Myridakis A.I."/>
            <person name="Kouvelis V.N."/>
        </authorList>
    </citation>
    <scope>NUCLEOTIDE SEQUENCE [LARGE SCALE GENOMIC DNA]</scope>
    <source>
        <strain evidence="2 3">ATHUM6906</strain>
    </source>
</reference>
<accession>A0ABR0S6T0</accession>
<dbReference type="Pfam" id="PF00646">
    <property type="entry name" value="F-box"/>
    <property type="match status" value="1"/>
</dbReference>
<feature type="domain" description="F-box" evidence="1">
    <location>
        <begin position="50"/>
        <end position="96"/>
    </location>
</feature>
<dbReference type="InterPro" id="IPR001810">
    <property type="entry name" value="F-box_dom"/>
</dbReference>
<evidence type="ECO:0000313" key="3">
    <source>
        <dbReference type="Proteomes" id="UP001338125"/>
    </source>
</evidence>
<dbReference type="PROSITE" id="PS50181">
    <property type="entry name" value="FBOX"/>
    <property type="match status" value="1"/>
</dbReference>
<dbReference type="SUPFAM" id="SSF81383">
    <property type="entry name" value="F-box domain"/>
    <property type="match status" value="1"/>
</dbReference>
<protein>
    <recommendedName>
        <fullName evidence="1">F-box domain-containing protein</fullName>
    </recommendedName>
</protein>
<sequence>MMEAQLERVRLQSNTYQQLRMTDNTLDDAKLEIKCPLDNGRHSSKSELTLGLLERLPSELVVDILVSLDLQSLTTFRRVSRQAMSLVDSLHEYAQVVEHCPNVLRAILSINALSYDSRVLFRALSSVKCASCNRFGNYLYLITCKRVCYYCFTTEPDFLPMPAFQAGKHTGLSGPQLMSIAHVVTLPGHYAQGEGMRLQEAHL</sequence>
<gene>
    <name evidence="2" type="ORF">PT974_12004</name>
</gene>
<name>A0ABR0S6T0_9HYPO</name>
<organism evidence="2 3">
    <name type="scientific">Cladobotryum mycophilum</name>
    <dbReference type="NCBI Taxonomy" id="491253"/>
    <lineage>
        <taxon>Eukaryota</taxon>
        <taxon>Fungi</taxon>
        <taxon>Dikarya</taxon>
        <taxon>Ascomycota</taxon>
        <taxon>Pezizomycotina</taxon>
        <taxon>Sordariomycetes</taxon>
        <taxon>Hypocreomycetidae</taxon>
        <taxon>Hypocreales</taxon>
        <taxon>Hypocreaceae</taxon>
        <taxon>Cladobotryum</taxon>
    </lineage>
</organism>
<evidence type="ECO:0000313" key="2">
    <source>
        <dbReference type="EMBL" id="KAK5987869.1"/>
    </source>
</evidence>
<comment type="caution">
    <text evidence="2">The sequence shown here is derived from an EMBL/GenBank/DDBJ whole genome shotgun (WGS) entry which is preliminary data.</text>
</comment>
<evidence type="ECO:0000259" key="1">
    <source>
        <dbReference type="PROSITE" id="PS50181"/>
    </source>
</evidence>
<proteinExistence type="predicted"/>
<dbReference type="Proteomes" id="UP001338125">
    <property type="component" value="Unassembled WGS sequence"/>
</dbReference>